<comment type="caution">
    <text evidence="3">The sequence shown here is derived from an EMBL/GenBank/DDBJ whole genome shotgun (WGS) entry which is preliminary data.</text>
</comment>
<dbReference type="EMBL" id="JABSTV010001255">
    <property type="protein sequence ID" value="KAH7935312.1"/>
    <property type="molecule type" value="Genomic_DNA"/>
</dbReference>
<protein>
    <recommendedName>
        <fullName evidence="2">Endonuclease/exonuclease/phosphatase domain-containing protein</fullName>
    </recommendedName>
</protein>
<feature type="region of interest" description="Disordered" evidence="1">
    <location>
        <begin position="390"/>
        <end position="419"/>
    </location>
</feature>
<reference evidence="3" key="2">
    <citation type="submission" date="2021-09" db="EMBL/GenBank/DDBJ databases">
        <authorList>
            <person name="Jia N."/>
            <person name="Wang J."/>
            <person name="Shi W."/>
            <person name="Du L."/>
            <person name="Sun Y."/>
            <person name="Zhan W."/>
            <person name="Jiang J."/>
            <person name="Wang Q."/>
            <person name="Zhang B."/>
            <person name="Ji P."/>
            <person name="Sakyi L.B."/>
            <person name="Cui X."/>
            <person name="Yuan T."/>
            <person name="Jiang B."/>
            <person name="Yang W."/>
            <person name="Lam T.T.-Y."/>
            <person name="Chang Q."/>
            <person name="Ding S."/>
            <person name="Wang X."/>
            <person name="Zhu J."/>
            <person name="Ruan X."/>
            <person name="Zhao L."/>
            <person name="Wei J."/>
            <person name="Que T."/>
            <person name="Du C."/>
            <person name="Cheng J."/>
            <person name="Dai P."/>
            <person name="Han X."/>
            <person name="Huang E."/>
            <person name="Gao Y."/>
            <person name="Liu J."/>
            <person name="Shao H."/>
            <person name="Ye R."/>
            <person name="Li L."/>
            <person name="Wei W."/>
            <person name="Wang X."/>
            <person name="Wang C."/>
            <person name="Huo Q."/>
            <person name="Li W."/>
            <person name="Guo W."/>
            <person name="Chen H."/>
            <person name="Chen S."/>
            <person name="Zhou L."/>
            <person name="Zhou L."/>
            <person name="Ni X."/>
            <person name="Tian J."/>
            <person name="Zhou Y."/>
            <person name="Sheng Y."/>
            <person name="Liu T."/>
            <person name="Pan Y."/>
            <person name="Xia L."/>
            <person name="Li J."/>
            <person name="Zhao F."/>
            <person name="Cao W."/>
        </authorList>
    </citation>
    <scope>NUCLEOTIDE SEQUENCE</scope>
    <source>
        <strain evidence="3">Rsan-2018</strain>
        <tissue evidence="3">Larvae</tissue>
    </source>
</reference>
<feature type="compositionally biased region" description="Basic and acidic residues" evidence="1">
    <location>
        <begin position="406"/>
        <end position="419"/>
    </location>
</feature>
<name>A0A9D4SN36_RHISA</name>
<dbReference type="SUPFAM" id="SSF56219">
    <property type="entry name" value="DNase I-like"/>
    <property type="match status" value="1"/>
</dbReference>
<accession>A0A9D4SN36</accession>
<keyword evidence="4" id="KW-1185">Reference proteome</keyword>
<dbReference type="VEuPathDB" id="VectorBase:RSAN_029054"/>
<feature type="domain" description="Endonuclease/exonuclease/phosphatase" evidence="2">
    <location>
        <begin position="78"/>
        <end position="191"/>
    </location>
</feature>
<dbReference type="InterPro" id="IPR005135">
    <property type="entry name" value="Endo/exonuclease/phosphatase"/>
</dbReference>
<dbReference type="Proteomes" id="UP000821837">
    <property type="component" value="Unassembled WGS sequence"/>
</dbReference>
<proteinExistence type="predicted"/>
<gene>
    <name evidence="3" type="ORF">HPB52_005737</name>
</gene>
<evidence type="ECO:0000313" key="3">
    <source>
        <dbReference type="EMBL" id="KAH7935312.1"/>
    </source>
</evidence>
<evidence type="ECO:0000256" key="1">
    <source>
        <dbReference type="SAM" id="MobiDB-lite"/>
    </source>
</evidence>
<reference evidence="3" key="1">
    <citation type="journal article" date="2020" name="Cell">
        <title>Large-Scale Comparative Analyses of Tick Genomes Elucidate Their Genetic Diversity and Vector Capacities.</title>
        <authorList>
            <consortium name="Tick Genome and Microbiome Consortium (TIGMIC)"/>
            <person name="Jia N."/>
            <person name="Wang J."/>
            <person name="Shi W."/>
            <person name="Du L."/>
            <person name="Sun Y."/>
            <person name="Zhan W."/>
            <person name="Jiang J.F."/>
            <person name="Wang Q."/>
            <person name="Zhang B."/>
            <person name="Ji P."/>
            <person name="Bell-Sakyi L."/>
            <person name="Cui X.M."/>
            <person name="Yuan T.T."/>
            <person name="Jiang B.G."/>
            <person name="Yang W.F."/>
            <person name="Lam T.T."/>
            <person name="Chang Q.C."/>
            <person name="Ding S.J."/>
            <person name="Wang X.J."/>
            <person name="Zhu J.G."/>
            <person name="Ruan X.D."/>
            <person name="Zhao L."/>
            <person name="Wei J.T."/>
            <person name="Ye R.Z."/>
            <person name="Que T.C."/>
            <person name="Du C.H."/>
            <person name="Zhou Y.H."/>
            <person name="Cheng J.X."/>
            <person name="Dai P.F."/>
            <person name="Guo W.B."/>
            <person name="Han X.H."/>
            <person name="Huang E.J."/>
            <person name="Li L.F."/>
            <person name="Wei W."/>
            <person name="Gao Y.C."/>
            <person name="Liu J.Z."/>
            <person name="Shao H.Z."/>
            <person name="Wang X."/>
            <person name="Wang C.C."/>
            <person name="Yang T.C."/>
            <person name="Huo Q.B."/>
            <person name="Li W."/>
            <person name="Chen H.Y."/>
            <person name="Chen S.E."/>
            <person name="Zhou L.G."/>
            <person name="Ni X.B."/>
            <person name="Tian J.H."/>
            <person name="Sheng Y."/>
            <person name="Liu T."/>
            <person name="Pan Y.S."/>
            <person name="Xia L.Y."/>
            <person name="Li J."/>
            <person name="Zhao F."/>
            <person name="Cao W.C."/>
        </authorList>
    </citation>
    <scope>NUCLEOTIDE SEQUENCE</scope>
    <source>
        <strain evidence="3">Rsan-2018</strain>
    </source>
</reference>
<evidence type="ECO:0000259" key="2">
    <source>
        <dbReference type="Pfam" id="PF14529"/>
    </source>
</evidence>
<dbReference type="PANTHER" id="PTHR36688:SF2">
    <property type="entry name" value="ENDONUCLEASE_EXONUCLEASE_PHOSPHATASE DOMAIN-CONTAINING PROTEIN"/>
    <property type="match status" value="1"/>
</dbReference>
<dbReference type="InterPro" id="IPR036691">
    <property type="entry name" value="Endo/exonu/phosph_ase_sf"/>
</dbReference>
<dbReference type="Gene3D" id="3.60.10.10">
    <property type="entry name" value="Endonuclease/exonuclease/phosphatase"/>
    <property type="match status" value="1"/>
</dbReference>
<dbReference type="AlphaFoldDB" id="A0A9D4SN36"/>
<dbReference type="InterPro" id="IPR052560">
    <property type="entry name" value="RdDP_mobile_element"/>
</dbReference>
<sequence>MELLQEFIKPNQPDIIALQETNTQNVRLQGYMTCAQTQRTAILVKKALSVQKHEIEQTQTEHTLIEILPERKTQQSLFIANVYSPPRDQLPDFDHFVREIRKRTNGHQVVIVGDFNASHTAWGYHITSKKGSRVHDAAQHHRLTLWNDPLQKTRIGNSVSRDTNPDLTFTANVTGAEWSVLPETLGSDHHILQLDVAHTRRQTKTGIARLTDWKFFRDDLDVETTITDIDEWFRNICQRRENPVNYATRKCAEWKSLVRDLSSKGAQVRHNPASQWSAMAFFKLYNITNGPWYTPRTELNDLGGSFFPDGTWCHSDGGRDFYCQNHVCQPEPPKTSSSKGRALWLLQDVDVEPRLQNARPLASIRAPPSPVYDAAFIYEEDTSRPVGVVQTTSAGAGSDDAEDQEYADKDYVTLPDRIR</sequence>
<dbReference type="Pfam" id="PF14529">
    <property type="entry name" value="Exo_endo_phos_2"/>
    <property type="match status" value="1"/>
</dbReference>
<organism evidence="3 4">
    <name type="scientific">Rhipicephalus sanguineus</name>
    <name type="common">Brown dog tick</name>
    <name type="synonym">Ixodes sanguineus</name>
    <dbReference type="NCBI Taxonomy" id="34632"/>
    <lineage>
        <taxon>Eukaryota</taxon>
        <taxon>Metazoa</taxon>
        <taxon>Ecdysozoa</taxon>
        <taxon>Arthropoda</taxon>
        <taxon>Chelicerata</taxon>
        <taxon>Arachnida</taxon>
        <taxon>Acari</taxon>
        <taxon>Parasitiformes</taxon>
        <taxon>Ixodida</taxon>
        <taxon>Ixodoidea</taxon>
        <taxon>Ixodidae</taxon>
        <taxon>Rhipicephalinae</taxon>
        <taxon>Rhipicephalus</taxon>
        <taxon>Rhipicephalus</taxon>
    </lineage>
</organism>
<evidence type="ECO:0000313" key="4">
    <source>
        <dbReference type="Proteomes" id="UP000821837"/>
    </source>
</evidence>
<dbReference type="GO" id="GO:0003824">
    <property type="term" value="F:catalytic activity"/>
    <property type="evidence" value="ECO:0007669"/>
    <property type="project" value="InterPro"/>
</dbReference>
<dbReference type="PANTHER" id="PTHR36688">
    <property type="entry name" value="ENDO/EXONUCLEASE/PHOSPHATASE DOMAIN-CONTAINING PROTEIN"/>
    <property type="match status" value="1"/>
</dbReference>